<keyword evidence="6" id="KW-0413">Isomerase</keyword>
<gene>
    <name evidence="6" type="ORF">LX97_01032</name>
</gene>
<keyword evidence="4" id="KW-0676">Redox-active center</keyword>
<evidence type="ECO:0000256" key="1">
    <source>
        <dbReference type="ARBA" id="ARBA00004196"/>
    </source>
</evidence>
<keyword evidence="3" id="KW-1015">Disulfide bond</keyword>
<dbReference type="Proteomes" id="UP000248584">
    <property type="component" value="Unassembled WGS sequence"/>
</dbReference>
<evidence type="ECO:0000256" key="4">
    <source>
        <dbReference type="ARBA" id="ARBA00023284"/>
    </source>
</evidence>
<comment type="subcellular location">
    <subcellularLocation>
        <location evidence="1">Cell envelope</location>
    </subcellularLocation>
</comment>
<dbReference type="SUPFAM" id="SSF52833">
    <property type="entry name" value="Thioredoxin-like"/>
    <property type="match status" value="1"/>
</dbReference>
<dbReference type="RefSeq" id="WP_015361865.1">
    <property type="nucleotide sequence ID" value="NZ_QKZR01000001.1"/>
</dbReference>
<dbReference type="InterPro" id="IPR050553">
    <property type="entry name" value="Thioredoxin_ResA/DsbE_sf"/>
</dbReference>
<dbReference type="PROSITE" id="PS51352">
    <property type="entry name" value="THIOREDOXIN_2"/>
    <property type="match status" value="1"/>
</dbReference>
<protein>
    <submittedName>
        <fullName evidence="6">Thiol-disulfide isomerase/thioredoxin</fullName>
    </submittedName>
</protein>
<dbReference type="PANTHER" id="PTHR42852:SF6">
    <property type="entry name" value="THIOL:DISULFIDE INTERCHANGE PROTEIN DSBE"/>
    <property type="match status" value="1"/>
</dbReference>
<sequence length="477" mass="56396">MKHLTYLFSLILFASCTKKEKYAEIGINKSETEFVEVRNALDDVYLWDMKNDTIYPNEENEFLFKKNISSPEFATIKIGDKWLKAILLPESKIEIDYVDSTYVFKGENHKGLELLNDFKRPFYTIKETNKYKLDTTATQIKNKIKSFKEAEFKSLQELIDNNQVAKEFADLMADEINSFYALRTQEVVLGKQYEKMPIKKELIELFNSTLKSYPLNSTYKSSNWLEYVRINLQQKSVYDLQVHETITRDSIQKLYKNDHWNKVEFDLINNYKNPSIAEKASANFIINTAKQKNFEKSLLTIFEDFKNKYPNSVYTPYLQPEIKIIEDYFQKIEGKMPEDVAFIDGAYINTMDELMEQLKGDKYYVDVWATWCAPCKREFKHNDELNDLLKAKGYKKLYISLDEIEREDKWKQDIKYYNLNGLHLLANLDFFKHFEQNYSTEKGYVSIPQYLIIDENGNIVTNDAPRPSHLDKLENML</sequence>
<dbReference type="CDD" id="cd02966">
    <property type="entry name" value="TlpA_like_family"/>
    <property type="match status" value="1"/>
</dbReference>
<keyword evidence="7" id="KW-1185">Reference proteome</keyword>
<dbReference type="InterPro" id="IPR013766">
    <property type="entry name" value="Thioredoxin_domain"/>
</dbReference>
<proteinExistence type="predicted"/>
<evidence type="ECO:0000259" key="5">
    <source>
        <dbReference type="PROSITE" id="PS51352"/>
    </source>
</evidence>
<dbReference type="Gene3D" id="3.40.30.10">
    <property type="entry name" value="Glutaredoxin"/>
    <property type="match status" value="1"/>
</dbReference>
<evidence type="ECO:0000256" key="2">
    <source>
        <dbReference type="ARBA" id="ARBA00022748"/>
    </source>
</evidence>
<dbReference type="PANTHER" id="PTHR42852">
    <property type="entry name" value="THIOL:DISULFIDE INTERCHANGE PROTEIN DSBE"/>
    <property type="match status" value="1"/>
</dbReference>
<dbReference type="InterPro" id="IPR036249">
    <property type="entry name" value="Thioredoxin-like_sf"/>
</dbReference>
<keyword evidence="2" id="KW-0201">Cytochrome c-type biogenesis</keyword>
<feature type="domain" description="Thioredoxin" evidence="5">
    <location>
        <begin position="318"/>
        <end position="477"/>
    </location>
</feature>
<dbReference type="EMBL" id="QKZR01000001">
    <property type="protein sequence ID" value="PZX44026.1"/>
    <property type="molecule type" value="Genomic_DNA"/>
</dbReference>
<evidence type="ECO:0000313" key="6">
    <source>
        <dbReference type="EMBL" id="PZX44026.1"/>
    </source>
</evidence>
<comment type="caution">
    <text evidence="6">The sequence shown here is derived from an EMBL/GenBank/DDBJ whole genome shotgun (WGS) entry which is preliminary data.</text>
</comment>
<reference evidence="6 7" key="1">
    <citation type="submission" date="2018-06" db="EMBL/GenBank/DDBJ databases">
        <title>Genomic Encyclopedia of Archaeal and Bacterial Type Strains, Phase II (KMG-II): from individual species to whole genera.</title>
        <authorList>
            <person name="Goeker M."/>
        </authorList>
    </citation>
    <scope>NUCLEOTIDE SEQUENCE [LARGE SCALE GENOMIC DNA]</scope>
    <source>
        <strain evidence="6 7">DSM 17205</strain>
    </source>
</reference>
<name>A0ABX5Q238_9FLAO</name>
<dbReference type="InterPro" id="IPR013740">
    <property type="entry name" value="Redoxin"/>
</dbReference>
<dbReference type="GO" id="GO:0016853">
    <property type="term" value="F:isomerase activity"/>
    <property type="evidence" value="ECO:0007669"/>
    <property type="project" value="UniProtKB-KW"/>
</dbReference>
<evidence type="ECO:0000256" key="3">
    <source>
        <dbReference type="ARBA" id="ARBA00023157"/>
    </source>
</evidence>
<dbReference type="Pfam" id="PF08534">
    <property type="entry name" value="Redoxin"/>
    <property type="match status" value="1"/>
</dbReference>
<accession>A0ABX5Q238</accession>
<dbReference type="PROSITE" id="PS51257">
    <property type="entry name" value="PROKAR_LIPOPROTEIN"/>
    <property type="match status" value="1"/>
</dbReference>
<organism evidence="6 7">
    <name type="scientific">Nonlabens dokdonensis</name>
    <dbReference type="NCBI Taxonomy" id="328515"/>
    <lineage>
        <taxon>Bacteria</taxon>
        <taxon>Pseudomonadati</taxon>
        <taxon>Bacteroidota</taxon>
        <taxon>Flavobacteriia</taxon>
        <taxon>Flavobacteriales</taxon>
        <taxon>Flavobacteriaceae</taxon>
        <taxon>Nonlabens</taxon>
    </lineage>
</organism>
<evidence type="ECO:0000313" key="7">
    <source>
        <dbReference type="Proteomes" id="UP000248584"/>
    </source>
</evidence>